<dbReference type="Gene3D" id="2.40.70.10">
    <property type="entry name" value="Acid Proteases"/>
    <property type="match status" value="1"/>
</dbReference>
<reference evidence="1 2" key="1">
    <citation type="submission" date="2022-01" db="EMBL/GenBank/DDBJ databases">
        <authorList>
            <person name="Xiong W."/>
            <person name="Schranz E."/>
        </authorList>
    </citation>
    <scope>NUCLEOTIDE SEQUENCE [LARGE SCALE GENOMIC DNA]</scope>
</reference>
<evidence type="ECO:0008006" key="3">
    <source>
        <dbReference type="Google" id="ProtNLM"/>
    </source>
</evidence>
<dbReference type="Pfam" id="PF08284">
    <property type="entry name" value="RVP_2"/>
    <property type="match status" value="1"/>
</dbReference>
<dbReference type="EMBL" id="CAKMRJ010004445">
    <property type="protein sequence ID" value="CAH1437172.1"/>
    <property type="molecule type" value="Genomic_DNA"/>
</dbReference>
<evidence type="ECO:0000313" key="2">
    <source>
        <dbReference type="Proteomes" id="UP001157418"/>
    </source>
</evidence>
<dbReference type="PANTHER" id="PTHR15503:SF42">
    <property type="entry name" value="ZINC FINGER, CCHC-TYPE, RETROTRANSPOSON GAG DOMAIN, ASPARTIC PEPTIDASE DOMAIN PROTEIN-RELATED"/>
    <property type="match status" value="1"/>
</dbReference>
<comment type="caution">
    <text evidence="1">The sequence shown here is derived from an EMBL/GenBank/DDBJ whole genome shotgun (WGS) entry which is preliminary data.</text>
</comment>
<evidence type="ECO:0000313" key="1">
    <source>
        <dbReference type="EMBL" id="CAH1437172.1"/>
    </source>
</evidence>
<dbReference type="PANTHER" id="PTHR15503">
    <property type="entry name" value="LDOC1 RELATED"/>
    <property type="match status" value="1"/>
</dbReference>
<dbReference type="AlphaFoldDB" id="A0AAU9NH38"/>
<organism evidence="1 2">
    <name type="scientific">Lactuca virosa</name>
    <dbReference type="NCBI Taxonomy" id="75947"/>
    <lineage>
        <taxon>Eukaryota</taxon>
        <taxon>Viridiplantae</taxon>
        <taxon>Streptophyta</taxon>
        <taxon>Embryophyta</taxon>
        <taxon>Tracheophyta</taxon>
        <taxon>Spermatophyta</taxon>
        <taxon>Magnoliopsida</taxon>
        <taxon>eudicotyledons</taxon>
        <taxon>Gunneridae</taxon>
        <taxon>Pentapetalae</taxon>
        <taxon>asterids</taxon>
        <taxon>campanulids</taxon>
        <taxon>Asterales</taxon>
        <taxon>Asteraceae</taxon>
        <taxon>Cichorioideae</taxon>
        <taxon>Cichorieae</taxon>
        <taxon>Lactucinae</taxon>
        <taxon>Lactuca</taxon>
    </lineage>
</organism>
<sequence>MSSRVLLQVWQGGAYGEGLPQRICSLLSLQPDWPSEGRVPATASGISVGSCTFLVSSVPALVLFDSGTGRSFVSLAFSHHINVGRESLSRPLRVSIADERAVFSTDVIRGCVLEIFGVEFPIDLVPIAMGDVCVIVGMDWLSRYEAVIDCER</sequence>
<dbReference type="CDD" id="cd00303">
    <property type="entry name" value="retropepsin_like"/>
    <property type="match status" value="1"/>
</dbReference>
<name>A0AAU9NH38_9ASTR</name>
<dbReference type="Proteomes" id="UP001157418">
    <property type="component" value="Unassembled WGS sequence"/>
</dbReference>
<gene>
    <name evidence="1" type="ORF">LVIROSA_LOCUS23512</name>
</gene>
<keyword evidence="2" id="KW-1185">Reference proteome</keyword>
<dbReference type="InterPro" id="IPR021109">
    <property type="entry name" value="Peptidase_aspartic_dom_sf"/>
</dbReference>
<dbReference type="SUPFAM" id="SSF50630">
    <property type="entry name" value="Acid proteases"/>
    <property type="match status" value="1"/>
</dbReference>
<proteinExistence type="predicted"/>
<dbReference type="InterPro" id="IPR032567">
    <property type="entry name" value="RTL1-rel"/>
</dbReference>
<protein>
    <recommendedName>
        <fullName evidence="3">Reverse transcriptase domain-containing protein</fullName>
    </recommendedName>
</protein>
<accession>A0AAU9NH38</accession>